<evidence type="ECO:0000313" key="3">
    <source>
        <dbReference type="Proteomes" id="UP001451303"/>
    </source>
</evidence>
<feature type="region of interest" description="Disordered" evidence="1">
    <location>
        <begin position="82"/>
        <end position="143"/>
    </location>
</feature>
<comment type="caution">
    <text evidence="2">The sequence shown here is derived from an EMBL/GenBank/DDBJ whole genome shotgun (WGS) entry which is preliminary data.</text>
</comment>
<proteinExistence type="predicted"/>
<keyword evidence="3" id="KW-1185">Reference proteome</keyword>
<evidence type="ECO:0000256" key="1">
    <source>
        <dbReference type="SAM" id="MobiDB-lite"/>
    </source>
</evidence>
<feature type="compositionally biased region" description="Pro residues" evidence="1">
    <location>
        <begin position="102"/>
        <end position="114"/>
    </location>
</feature>
<sequence>MAIRRALISDDMGRAQEGYKLEELETEHIAQSQVSRSSSNPSSETKSNVPRQICVSASSSPQILAQFFPNEAVSRLPLQSIANRTGSSRQVRQDRKILQGLLPPPHQTRRPQPPKIEDEGGDATFAGYSRHSEPSCRSPRSRG</sequence>
<gene>
    <name evidence="2" type="ORF">QR685DRAFT_62081</name>
</gene>
<protein>
    <submittedName>
        <fullName evidence="2">Uncharacterized protein</fullName>
    </submittedName>
</protein>
<dbReference type="Proteomes" id="UP001451303">
    <property type="component" value="Unassembled WGS sequence"/>
</dbReference>
<name>A0ABR3DT69_NEUIN</name>
<feature type="compositionally biased region" description="Low complexity" evidence="1">
    <location>
        <begin position="32"/>
        <end position="47"/>
    </location>
</feature>
<feature type="region of interest" description="Disordered" evidence="1">
    <location>
        <begin position="27"/>
        <end position="52"/>
    </location>
</feature>
<reference evidence="2 3" key="1">
    <citation type="submission" date="2023-09" db="EMBL/GenBank/DDBJ databases">
        <title>Multi-omics analysis of a traditional fermented food reveals byproduct-associated fungal strains for waste-to-food upcycling.</title>
        <authorList>
            <consortium name="Lawrence Berkeley National Laboratory"/>
            <person name="Rekdal V.M."/>
            <person name="Villalobos-Escobedo J.M."/>
            <person name="Rodriguez-Valeron N."/>
            <person name="Garcia M.O."/>
            <person name="Vasquez D.P."/>
            <person name="Damayanti I."/>
            <person name="Sorensen P.M."/>
            <person name="Baidoo E.E."/>
            <person name="De Carvalho A.C."/>
            <person name="Riley R."/>
            <person name="Lipzen A."/>
            <person name="He G."/>
            <person name="Yan M."/>
            <person name="Haridas S."/>
            <person name="Daum C."/>
            <person name="Yoshinaga Y."/>
            <person name="Ng V."/>
            <person name="Grigoriev I.V."/>
            <person name="Munk R."/>
            <person name="Nuraida L."/>
            <person name="Wijaya C.H."/>
            <person name="Morales P.-C."/>
            <person name="Keasling J.D."/>
        </authorList>
    </citation>
    <scope>NUCLEOTIDE SEQUENCE [LARGE SCALE GENOMIC DNA]</scope>
    <source>
        <strain evidence="2 3">FGSC 2613</strain>
    </source>
</reference>
<accession>A0ABR3DT69</accession>
<evidence type="ECO:0000313" key="2">
    <source>
        <dbReference type="EMBL" id="KAL0475879.1"/>
    </source>
</evidence>
<organism evidence="2 3">
    <name type="scientific">Neurospora intermedia</name>
    <dbReference type="NCBI Taxonomy" id="5142"/>
    <lineage>
        <taxon>Eukaryota</taxon>
        <taxon>Fungi</taxon>
        <taxon>Dikarya</taxon>
        <taxon>Ascomycota</taxon>
        <taxon>Pezizomycotina</taxon>
        <taxon>Sordariomycetes</taxon>
        <taxon>Sordariomycetidae</taxon>
        <taxon>Sordariales</taxon>
        <taxon>Sordariaceae</taxon>
        <taxon>Neurospora</taxon>
    </lineage>
</organism>
<dbReference type="EMBL" id="JAVLET010000001">
    <property type="protein sequence ID" value="KAL0475879.1"/>
    <property type="molecule type" value="Genomic_DNA"/>
</dbReference>